<dbReference type="AlphaFoldDB" id="A0A7J6LF82"/>
<evidence type="ECO:0000256" key="1">
    <source>
        <dbReference type="SAM" id="MobiDB-lite"/>
    </source>
</evidence>
<gene>
    <name evidence="2" type="ORF">FOL47_008371</name>
</gene>
<name>A0A7J6LF82_PERCH</name>
<accession>A0A7J6LF82</accession>
<feature type="compositionally biased region" description="Basic and acidic residues" evidence="1">
    <location>
        <begin position="73"/>
        <end position="84"/>
    </location>
</feature>
<sequence>AKPWPEANGLVLDESRTQSYVLRCIKTPLFWIQTVVKISLLVLNRWSGRPEDPTFSTPLPPCELSRQANPRLSEPEQKASDKRWAVGQMKRRPSTLRGITDDFLRSGGDMGIACLHMPPGEALSYECIIYVEANSAEGGAANGKRQRSSKGSSSVQYILFYPESQERSDASYDLDAIRGKFCTGELDFPDEE</sequence>
<evidence type="ECO:0000313" key="3">
    <source>
        <dbReference type="Proteomes" id="UP000591131"/>
    </source>
</evidence>
<organism evidence="2 3">
    <name type="scientific">Perkinsus chesapeaki</name>
    <name type="common">Clam parasite</name>
    <name type="synonym">Perkinsus andrewsi</name>
    <dbReference type="NCBI Taxonomy" id="330153"/>
    <lineage>
        <taxon>Eukaryota</taxon>
        <taxon>Sar</taxon>
        <taxon>Alveolata</taxon>
        <taxon>Perkinsozoa</taxon>
        <taxon>Perkinsea</taxon>
        <taxon>Perkinsida</taxon>
        <taxon>Perkinsidae</taxon>
        <taxon>Perkinsus</taxon>
    </lineage>
</organism>
<evidence type="ECO:0000313" key="2">
    <source>
        <dbReference type="EMBL" id="KAF4657621.1"/>
    </source>
</evidence>
<feature type="region of interest" description="Disordered" evidence="1">
    <location>
        <begin position="50"/>
        <end position="87"/>
    </location>
</feature>
<dbReference type="EMBL" id="JAAPAO010000532">
    <property type="protein sequence ID" value="KAF4657621.1"/>
    <property type="molecule type" value="Genomic_DNA"/>
</dbReference>
<keyword evidence="3" id="KW-1185">Reference proteome</keyword>
<comment type="caution">
    <text evidence="2">The sequence shown here is derived from an EMBL/GenBank/DDBJ whole genome shotgun (WGS) entry which is preliminary data.</text>
</comment>
<feature type="non-terminal residue" evidence="2">
    <location>
        <position position="1"/>
    </location>
</feature>
<reference evidence="2 3" key="1">
    <citation type="submission" date="2020-04" db="EMBL/GenBank/DDBJ databases">
        <title>Perkinsus chesapeaki whole genome sequence.</title>
        <authorList>
            <person name="Bogema D.R."/>
        </authorList>
    </citation>
    <scope>NUCLEOTIDE SEQUENCE [LARGE SCALE GENOMIC DNA]</scope>
    <source>
        <strain evidence="2">ATCC PRA-425</strain>
    </source>
</reference>
<proteinExistence type="predicted"/>
<dbReference type="Proteomes" id="UP000591131">
    <property type="component" value="Unassembled WGS sequence"/>
</dbReference>
<protein>
    <submittedName>
        <fullName evidence="2">Uncharacterized protein</fullName>
    </submittedName>
</protein>